<name>A0A7I8JRJ9_SPIIN</name>
<keyword evidence="2" id="KW-1185">Reference proteome</keyword>
<dbReference type="SUPFAM" id="SSF55961">
    <property type="entry name" value="Bet v1-like"/>
    <property type="match status" value="1"/>
</dbReference>
<proteinExistence type="predicted"/>
<dbReference type="EMBL" id="CACRZD030000017">
    <property type="protein sequence ID" value="CAA6672827.1"/>
    <property type="molecule type" value="Genomic_DNA"/>
</dbReference>
<evidence type="ECO:0000313" key="1">
    <source>
        <dbReference type="EMBL" id="CAA2633760.1"/>
    </source>
</evidence>
<dbReference type="Proteomes" id="UP001189122">
    <property type="component" value="Unassembled WGS sequence"/>
</dbReference>
<accession>A0A7I8JRJ9</accession>
<gene>
    <name evidence="1" type="ORF">SI7747_17019243</name>
</gene>
<dbReference type="AlphaFoldDB" id="A0A7I8JRJ9"/>
<protein>
    <submittedName>
        <fullName evidence="1">Uncharacterized protein</fullName>
    </submittedName>
</protein>
<reference evidence="1 2" key="1">
    <citation type="submission" date="2019-12" db="EMBL/GenBank/DDBJ databases">
        <authorList>
            <person name="Scholz U."/>
            <person name="Mascher M."/>
            <person name="Fiebig A."/>
        </authorList>
    </citation>
    <scope>NUCLEOTIDE SEQUENCE</scope>
</reference>
<dbReference type="Gene3D" id="3.30.530.20">
    <property type="match status" value="1"/>
</dbReference>
<sequence length="75" mass="8322">MLDDERHILSFRVIGGDHRLKNYRSVTSATEFSGRGPVYTLVLESYVDTRMFTDTVVKLNLQKLAAAAAAPFSSS</sequence>
<evidence type="ECO:0000313" key="2">
    <source>
        <dbReference type="Proteomes" id="UP001189122"/>
    </source>
</evidence>
<organism evidence="1">
    <name type="scientific">Spirodela intermedia</name>
    <name type="common">Intermediate duckweed</name>
    <dbReference type="NCBI Taxonomy" id="51605"/>
    <lineage>
        <taxon>Eukaryota</taxon>
        <taxon>Viridiplantae</taxon>
        <taxon>Streptophyta</taxon>
        <taxon>Embryophyta</taxon>
        <taxon>Tracheophyta</taxon>
        <taxon>Spermatophyta</taxon>
        <taxon>Magnoliopsida</taxon>
        <taxon>Liliopsida</taxon>
        <taxon>Araceae</taxon>
        <taxon>Lemnoideae</taxon>
        <taxon>Spirodela</taxon>
    </lineage>
</organism>
<dbReference type="EMBL" id="LR743604">
    <property type="protein sequence ID" value="CAA2633760.1"/>
    <property type="molecule type" value="Genomic_DNA"/>
</dbReference>
<dbReference type="InterPro" id="IPR023393">
    <property type="entry name" value="START-like_dom_sf"/>
</dbReference>